<name>A0A9N9L9I2_9HELO</name>
<feature type="signal peptide" evidence="1">
    <location>
        <begin position="1"/>
        <end position="23"/>
    </location>
</feature>
<protein>
    <submittedName>
        <fullName evidence="2">Uncharacterized protein</fullName>
    </submittedName>
</protein>
<dbReference type="AlphaFoldDB" id="A0A9N9L9I2"/>
<evidence type="ECO:0000313" key="2">
    <source>
        <dbReference type="EMBL" id="CAG8959427.1"/>
    </source>
</evidence>
<sequence length="163" mass="17785">MYTSIPFSSLLLTATLSLPTILAYPTTTLSLSPTLTPRSQTCSLFIQRWNSNGFDVEYFSAPLLPDHTGDNQHVLYNQENLYQDTSVPGSPLADFKVGGKVLHIENVANPVPGDEKDAGKLSFVYGEVRWDSFSEGTPCFSSPRPVETPAGFSAVACEFICDL</sequence>
<feature type="chain" id="PRO_5040183099" evidence="1">
    <location>
        <begin position="24"/>
        <end position="163"/>
    </location>
</feature>
<dbReference type="EMBL" id="CAJVRL010000092">
    <property type="protein sequence ID" value="CAG8959427.1"/>
    <property type="molecule type" value="Genomic_DNA"/>
</dbReference>
<evidence type="ECO:0000313" key="3">
    <source>
        <dbReference type="Proteomes" id="UP000696280"/>
    </source>
</evidence>
<gene>
    <name evidence="2" type="ORF">HYFRA_00001325</name>
</gene>
<reference evidence="2" key="1">
    <citation type="submission" date="2021-07" db="EMBL/GenBank/DDBJ databases">
        <authorList>
            <person name="Durling M."/>
        </authorList>
    </citation>
    <scope>NUCLEOTIDE SEQUENCE</scope>
</reference>
<proteinExistence type="predicted"/>
<keyword evidence="3" id="KW-1185">Reference proteome</keyword>
<keyword evidence="1" id="KW-0732">Signal</keyword>
<organism evidence="2 3">
    <name type="scientific">Hymenoscyphus fraxineus</name>
    <dbReference type="NCBI Taxonomy" id="746836"/>
    <lineage>
        <taxon>Eukaryota</taxon>
        <taxon>Fungi</taxon>
        <taxon>Dikarya</taxon>
        <taxon>Ascomycota</taxon>
        <taxon>Pezizomycotina</taxon>
        <taxon>Leotiomycetes</taxon>
        <taxon>Helotiales</taxon>
        <taxon>Helotiaceae</taxon>
        <taxon>Hymenoscyphus</taxon>
    </lineage>
</organism>
<evidence type="ECO:0000256" key="1">
    <source>
        <dbReference type="SAM" id="SignalP"/>
    </source>
</evidence>
<dbReference type="Proteomes" id="UP000696280">
    <property type="component" value="Unassembled WGS sequence"/>
</dbReference>
<dbReference type="OrthoDB" id="3453920at2759"/>
<comment type="caution">
    <text evidence="2">The sequence shown here is derived from an EMBL/GenBank/DDBJ whole genome shotgun (WGS) entry which is preliminary data.</text>
</comment>
<accession>A0A9N9L9I2</accession>